<evidence type="ECO:0000256" key="1">
    <source>
        <dbReference type="SAM" id="MobiDB-lite"/>
    </source>
</evidence>
<dbReference type="EMBL" id="BKCJ010005787">
    <property type="protein sequence ID" value="GEU68637.1"/>
    <property type="molecule type" value="Genomic_DNA"/>
</dbReference>
<reference evidence="2" key="1">
    <citation type="journal article" date="2019" name="Sci. Rep.">
        <title>Draft genome of Tanacetum cinerariifolium, the natural source of mosquito coil.</title>
        <authorList>
            <person name="Yamashiro T."/>
            <person name="Shiraishi A."/>
            <person name="Satake H."/>
            <person name="Nakayama K."/>
        </authorList>
    </citation>
    <scope>NUCLEOTIDE SEQUENCE</scope>
</reference>
<feature type="region of interest" description="Disordered" evidence="1">
    <location>
        <begin position="331"/>
        <end position="359"/>
    </location>
</feature>
<organism evidence="2">
    <name type="scientific">Tanacetum cinerariifolium</name>
    <name type="common">Dalmatian daisy</name>
    <name type="synonym">Chrysanthemum cinerariifolium</name>
    <dbReference type="NCBI Taxonomy" id="118510"/>
    <lineage>
        <taxon>Eukaryota</taxon>
        <taxon>Viridiplantae</taxon>
        <taxon>Streptophyta</taxon>
        <taxon>Embryophyta</taxon>
        <taxon>Tracheophyta</taxon>
        <taxon>Spermatophyta</taxon>
        <taxon>Magnoliopsida</taxon>
        <taxon>eudicotyledons</taxon>
        <taxon>Gunneridae</taxon>
        <taxon>Pentapetalae</taxon>
        <taxon>asterids</taxon>
        <taxon>campanulids</taxon>
        <taxon>Asterales</taxon>
        <taxon>Asteraceae</taxon>
        <taxon>Asteroideae</taxon>
        <taxon>Anthemideae</taxon>
        <taxon>Anthemidinae</taxon>
        <taxon>Tanacetum</taxon>
    </lineage>
</organism>
<evidence type="ECO:0000313" key="2">
    <source>
        <dbReference type="EMBL" id="GEU68637.1"/>
    </source>
</evidence>
<feature type="compositionally biased region" description="Polar residues" evidence="1">
    <location>
        <begin position="339"/>
        <end position="353"/>
    </location>
</feature>
<proteinExistence type="predicted"/>
<dbReference type="AlphaFoldDB" id="A0A6L2M5Z4"/>
<name>A0A6L2M5Z4_TANCI</name>
<protein>
    <submittedName>
        <fullName evidence="2">Uncharacterized protein</fullName>
    </submittedName>
</protein>
<gene>
    <name evidence="2" type="ORF">Tci_040615</name>
</gene>
<comment type="caution">
    <text evidence="2">The sequence shown here is derived from an EMBL/GenBank/DDBJ whole genome shotgun (WGS) entry which is preliminary data.</text>
</comment>
<accession>A0A6L2M5Z4</accession>
<sequence length="359" mass="40235">MKCVGEGSSVVRRKKRACKANEAAGSEFGEIVFVTPMHQAYRKLLSKTITSHPNGIAGTFATGSRPADTGKEVIRFTPFIMNIMTRTLLRAATPVEDEVLSSLSNSEVVRRTYQFLGRSILSQAELFKREIQTNDRQSKKLALIENAHSQYSNRERELMDGLKDMDKETDNRIKTTSDQFKGIKKLEEDIRPKSKQLSDAEERVMVLDKEKTELVVKLAQAKMVRHKVIRVFVPAIVSRLHSSVEYHKSLVVHIGLCFTTGWLGGLGLGCKEEEISVMLANTSDLDIKGSKVCKDKNCKLFMKQYPYVQKVVDSYRLPLDDLTNIFLNVPPPTDDQGRPSFQNVDGGSTNPNLPDSPLA</sequence>